<protein>
    <submittedName>
        <fullName evidence="2">(northern house mosquito) hypothetical protein</fullName>
    </submittedName>
</protein>
<evidence type="ECO:0000256" key="1">
    <source>
        <dbReference type="SAM" id="MobiDB-lite"/>
    </source>
</evidence>
<evidence type="ECO:0000313" key="2">
    <source>
        <dbReference type="EMBL" id="CAG6482511.1"/>
    </source>
</evidence>
<name>A0A8D8C2H7_CULPI</name>
<organism evidence="2">
    <name type="scientific">Culex pipiens</name>
    <name type="common">House mosquito</name>
    <dbReference type="NCBI Taxonomy" id="7175"/>
    <lineage>
        <taxon>Eukaryota</taxon>
        <taxon>Metazoa</taxon>
        <taxon>Ecdysozoa</taxon>
        <taxon>Arthropoda</taxon>
        <taxon>Hexapoda</taxon>
        <taxon>Insecta</taxon>
        <taxon>Pterygota</taxon>
        <taxon>Neoptera</taxon>
        <taxon>Endopterygota</taxon>
        <taxon>Diptera</taxon>
        <taxon>Nematocera</taxon>
        <taxon>Culicoidea</taxon>
        <taxon>Culicidae</taxon>
        <taxon>Culicinae</taxon>
        <taxon>Culicini</taxon>
        <taxon>Culex</taxon>
        <taxon>Culex</taxon>
    </lineage>
</organism>
<proteinExistence type="predicted"/>
<feature type="region of interest" description="Disordered" evidence="1">
    <location>
        <begin position="1"/>
        <end position="73"/>
    </location>
</feature>
<accession>A0A8D8C2H7</accession>
<reference evidence="2" key="1">
    <citation type="submission" date="2021-05" db="EMBL/GenBank/DDBJ databases">
        <authorList>
            <person name="Alioto T."/>
            <person name="Alioto T."/>
            <person name="Gomez Garrido J."/>
        </authorList>
    </citation>
    <scope>NUCLEOTIDE SEQUENCE</scope>
</reference>
<dbReference type="EMBL" id="HBUE01093588">
    <property type="protein sequence ID" value="CAG6482511.1"/>
    <property type="molecule type" value="Transcribed_RNA"/>
</dbReference>
<dbReference type="AlphaFoldDB" id="A0A8D8C2H7"/>
<dbReference type="EMBL" id="HBUE01093590">
    <property type="protein sequence ID" value="CAG6482515.1"/>
    <property type="molecule type" value="Transcribed_RNA"/>
</dbReference>
<feature type="compositionally biased region" description="Low complexity" evidence="1">
    <location>
        <begin position="20"/>
        <end position="35"/>
    </location>
</feature>
<sequence>MPAWWRCTSRTSMLPNRPNRGSAAPSSTAAGATRPARWRPSFSGPRSAGRPSAAAGPRAASCTPATSTGTSVPCCWERWSRCGWRCRSFAPCCPTSGPP</sequence>
<feature type="compositionally biased region" description="Low complexity" evidence="1">
    <location>
        <begin position="43"/>
        <end position="61"/>
    </location>
</feature>